<reference evidence="2 3" key="1">
    <citation type="journal article" date="2018" name="J. Microbiol.">
        <title>Baekduia soli gen. nov., sp. nov., a novel bacterium isolated from the soil of Baekdu Mountain and proposal of a novel family name, Baekduiaceae fam. nov.</title>
        <authorList>
            <person name="An D.S."/>
            <person name="Siddiqi M.Z."/>
            <person name="Kim K.H."/>
            <person name="Yu H.S."/>
            <person name="Im W.T."/>
        </authorList>
    </citation>
    <scope>NUCLEOTIDE SEQUENCE [LARGE SCALE GENOMIC DNA]</scope>
    <source>
        <strain evidence="2 3">BR7-21</strain>
    </source>
</reference>
<dbReference type="AlphaFoldDB" id="A0A5B8UBJ5"/>
<dbReference type="InterPro" id="IPR011008">
    <property type="entry name" value="Dimeric_a/b-barrel"/>
</dbReference>
<name>A0A5B8UBJ5_9ACTN</name>
<evidence type="ECO:0000313" key="3">
    <source>
        <dbReference type="Proteomes" id="UP000321805"/>
    </source>
</evidence>
<feature type="region of interest" description="Disordered" evidence="1">
    <location>
        <begin position="1"/>
        <end position="37"/>
    </location>
</feature>
<dbReference type="KEGG" id="bsol:FSW04_25185"/>
<accession>A0A5B8UBJ5</accession>
<dbReference type="EMBL" id="CP042430">
    <property type="protein sequence ID" value="QEC50553.1"/>
    <property type="molecule type" value="Genomic_DNA"/>
</dbReference>
<dbReference type="SUPFAM" id="SSF54909">
    <property type="entry name" value="Dimeric alpha+beta barrel"/>
    <property type="match status" value="1"/>
</dbReference>
<keyword evidence="3" id="KW-1185">Reference proteome</keyword>
<dbReference type="Gene3D" id="3.30.70.100">
    <property type="match status" value="1"/>
</dbReference>
<gene>
    <name evidence="2" type="ORF">FSW04_25185</name>
</gene>
<dbReference type="Proteomes" id="UP000321805">
    <property type="component" value="Chromosome"/>
</dbReference>
<protein>
    <submittedName>
        <fullName evidence="2">Uncharacterized protein</fullName>
    </submittedName>
</protein>
<sequence length="60" mass="6343">MTSSTDAYDPVPDGFTLPEFASEEDLTAAMTSPEMAASGADAADFTRHFGLFTVEARPVV</sequence>
<proteinExistence type="predicted"/>
<dbReference type="RefSeq" id="WP_146923300.1">
    <property type="nucleotide sequence ID" value="NZ_CP042430.1"/>
</dbReference>
<evidence type="ECO:0000313" key="2">
    <source>
        <dbReference type="EMBL" id="QEC50553.1"/>
    </source>
</evidence>
<organism evidence="2 3">
    <name type="scientific">Baekduia soli</name>
    <dbReference type="NCBI Taxonomy" id="496014"/>
    <lineage>
        <taxon>Bacteria</taxon>
        <taxon>Bacillati</taxon>
        <taxon>Actinomycetota</taxon>
        <taxon>Thermoleophilia</taxon>
        <taxon>Solirubrobacterales</taxon>
        <taxon>Baekduiaceae</taxon>
        <taxon>Baekduia</taxon>
    </lineage>
</organism>
<evidence type="ECO:0000256" key="1">
    <source>
        <dbReference type="SAM" id="MobiDB-lite"/>
    </source>
</evidence>